<proteinExistence type="predicted"/>
<dbReference type="AlphaFoldDB" id="T0QA67"/>
<evidence type="ECO:0000256" key="1">
    <source>
        <dbReference type="SAM" id="MobiDB-lite"/>
    </source>
</evidence>
<dbReference type="Proteomes" id="UP000030762">
    <property type="component" value="Unassembled WGS sequence"/>
</dbReference>
<dbReference type="EMBL" id="JH767168">
    <property type="protein sequence ID" value="EQC31546.1"/>
    <property type="molecule type" value="Genomic_DNA"/>
</dbReference>
<dbReference type="OMA" id="MMELEHM"/>
<dbReference type="RefSeq" id="XP_008614945.1">
    <property type="nucleotide sequence ID" value="XM_008616723.1"/>
</dbReference>
<sequence>MLRSPLVRRSLSLLSDPFNAKLWEVLRPSSWHPLVSLEHSLHELKGFGRDKIMYAAPHVPGATPSASEENEFFEDLTKDASDAISGDAQPFANYSYSSAVIVDKDGKRLASIRRRYEDSSGRLKATHTREIGDKRVLTKWNRADHKDKGRYETVCDSGSADEFEKLWASTEFGSASKELEDGTPAKEAKTPELQEKVA</sequence>
<protein>
    <submittedName>
        <fullName evidence="2">Uncharacterized protein</fullName>
    </submittedName>
</protein>
<dbReference type="GeneID" id="19951445"/>
<feature type="region of interest" description="Disordered" evidence="1">
    <location>
        <begin position="174"/>
        <end position="198"/>
    </location>
</feature>
<dbReference type="VEuPathDB" id="FungiDB:SDRG_10718"/>
<accession>T0QA67</accession>
<dbReference type="OrthoDB" id="163343at2759"/>
<dbReference type="eggNOG" id="ENOG502S39U">
    <property type="taxonomic scope" value="Eukaryota"/>
</dbReference>
<evidence type="ECO:0000313" key="3">
    <source>
        <dbReference type="Proteomes" id="UP000030762"/>
    </source>
</evidence>
<reference evidence="2 3" key="1">
    <citation type="submission" date="2012-04" db="EMBL/GenBank/DDBJ databases">
        <title>The Genome Sequence of Saprolegnia declina VS20.</title>
        <authorList>
            <consortium name="The Broad Institute Genome Sequencing Platform"/>
            <person name="Russ C."/>
            <person name="Nusbaum C."/>
            <person name="Tyler B."/>
            <person name="van West P."/>
            <person name="Dieguez-Uribeondo J."/>
            <person name="de Bruijn I."/>
            <person name="Tripathy S."/>
            <person name="Jiang R."/>
            <person name="Young S.K."/>
            <person name="Zeng Q."/>
            <person name="Gargeya S."/>
            <person name="Fitzgerald M."/>
            <person name="Haas B."/>
            <person name="Abouelleil A."/>
            <person name="Alvarado L."/>
            <person name="Arachchi H.M."/>
            <person name="Berlin A."/>
            <person name="Chapman S.B."/>
            <person name="Goldberg J."/>
            <person name="Griggs A."/>
            <person name="Gujja S."/>
            <person name="Hansen M."/>
            <person name="Howarth C."/>
            <person name="Imamovic A."/>
            <person name="Larimer J."/>
            <person name="McCowen C."/>
            <person name="Montmayeur A."/>
            <person name="Murphy C."/>
            <person name="Neiman D."/>
            <person name="Pearson M."/>
            <person name="Priest M."/>
            <person name="Roberts A."/>
            <person name="Saif S."/>
            <person name="Shea T."/>
            <person name="Sisk P."/>
            <person name="Sykes S."/>
            <person name="Wortman J."/>
            <person name="Nusbaum C."/>
            <person name="Birren B."/>
        </authorList>
    </citation>
    <scope>NUCLEOTIDE SEQUENCE [LARGE SCALE GENOMIC DNA]</scope>
    <source>
        <strain evidence="2 3">VS20</strain>
    </source>
</reference>
<evidence type="ECO:0000313" key="2">
    <source>
        <dbReference type="EMBL" id="EQC31546.1"/>
    </source>
</evidence>
<dbReference type="InParanoid" id="T0QA67"/>
<gene>
    <name evidence="2" type="ORF">SDRG_10718</name>
</gene>
<name>T0QA67_SAPDV</name>
<feature type="compositionally biased region" description="Basic and acidic residues" evidence="1">
    <location>
        <begin position="177"/>
        <end position="198"/>
    </location>
</feature>
<organism evidence="2 3">
    <name type="scientific">Saprolegnia diclina (strain VS20)</name>
    <dbReference type="NCBI Taxonomy" id="1156394"/>
    <lineage>
        <taxon>Eukaryota</taxon>
        <taxon>Sar</taxon>
        <taxon>Stramenopiles</taxon>
        <taxon>Oomycota</taxon>
        <taxon>Saprolegniomycetes</taxon>
        <taxon>Saprolegniales</taxon>
        <taxon>Saprolegniaceae</taxon>
        <taxon>Saprolegnia</taxon>
    </lineage>
</organism>
<keyword evidence="3" id="KW-1185">Reference proteome</keyword>